<dbReference type="PANTHER" id="PTHR14456">
    <property type="entry name" value="INOSITOL POLYPHOSPHATE KINASE 1"/>
    <property type="match status" value="1"/>
</dbReference>
<keyword evidence="6 8" id="KW-0418">Kinase</keyword>
<dbReference type="PANTHER" id="PTHR14456:SF2">
    <property type="entry name" value="INOSITOL-PENTAKISPHOSPHATE 2-KINASE"/>
    <property type="match status" value="1"/>
</dbReference>
<dbReference type="GO" id="GO:0032958">
    <property type="term" value="P:inositol phosphate biosynthetic process"/>
    <property type="evidence" value="ECO:0007669"/>
    <property type="project" value="TreeGrafter"/>
</dbReference>
<evidence type="ECO:0000256" key="7">
    <source>
        <dbReference type="ARBA" id="ARBA00022840"/>
    </source>
</evidence>
<name>A0A165G3K4_9APHY</name>
<keyword evidence="4 8" id="KW-0808">Transferase</keyword>
<evidence type="ECO:0000256" key="4">
    <source>
        <dbReference type="ARBA" id="ARBA00022679"/>
    </source>
</evidence>
<dbReference type="GeneID" id="63823914"/>
<dbReference type="GO" id="GO:0005524">
    <property type="term" value="F:ATP binding"/>
    <property type="evidence" value="ECO:0007669"/>
    <property type="project" value="UniProtKB-KW"/>
</dbReference>
<dbReference type="InParanoid" id="A0A165G3K4"/>
<dbReference type="AlphaFoldDB" id="A0A165G3K4"/>
<dbReference type="InterPro" id="IPR043001">
    <property type="entry name" value="IP5_2-K_N_lobe"/>
</dbReference>
<dbReference type="GO" id="GO:0005634">
    <property type="term" value="C:nucleus"/>
    <property type="evidence" value="ECO:0007669"/>
    <property type="project" value="TreeGrafter"/>
</dbReference>
<dbReference type="OrthoDB" id="272370at2759"/>
<evidence type="ECO:0000256" key="6">
    <source>
        <dbReference type="ARBA" id="ARBA00022777"/>
    </source>
</evidence>
<evidence type="ECO:0000313" key="10">
    <source>
        <dbReference type="Proteomes" id="UP000076871"/>
    </source>
</evidence>
<dbReference type="Pfam" id="PF06090">
    <property type="entry name" value="Ins_P5_2-kin"/>
    <property type="match status" value="1"/>
</dbReference>
<dbReference type="Gene3D" id="3.30.200.110">
    <property type="entry name" value="Inositol-pentakisphosphate 2-kinase, N-lobe"/>
    <property type="match status" value="1"/>
</dbReference>
<reference evidence="9 10" key="1">
    <citation type="journal article" date="2016" name="Mol. Biol. Evol.">
        <title>Comparative Genomics of Early-Diverging Mushroom-Forming Fungi Provides Insights into the Origins of Lignocellulose Decay Capabilities.</title>
        <authorList>
            <person name="Nagy L.G."/>
            <person name="Riley R."/>
            <person name="Tritt A."/>
            <person name="Adam C."/>
            <person name="Daum C."/>
            <person name="Floudas D."/>
            <person name="Sun H."/>
            <person name="Yadav J.S."/>
            <person name="Pangilinan J."/>
            <person name="Larsson K.H."/>
            <person name="Matsuura K."/>
            <person name="Barry K."/>
            <person name="Labutti K."/>
            <person name="Kuo R."/>
            <person name="Ohm R.A."/>
            <person name="Bhattacharya S.S."/>
            <person name="Shirouzu T."/>
            <person name="Yoshinaga Y."/>
            <person name="Martin F.M."/>
            <person name="Grigoriev I.V."/>
            <person name="Hibbett D.S."/>
        </authorList>
    </citation>
    <scope>NUCLEOTIDE SEQUENCE [LARGE SCALE GENOMIC DNA]</scope>
    <source>
        <strain evidence="9 10">93-53</strain>
    </source>
</reference>
<keyword evidence="5 8" id="KW-0547">Nucleotide-binding</keyword>
<keyword evidence="7 8" id="KW-0067">ATP-binding</keyword>
<dbReference type="RefSeq" id="XP_040767520.1">
    <property type="nucleotide sequence ID" value="XM_040906885.1"/>
</dbReference>
<comment type="catalytic activity">
    <reaction evidence="1 8">
        <text>1D-myo-inositol 1,3,4,5,6-pentakisphosphate + ATP = 1D-myo-inositol hexakisphosphate + ADP + H(+)</text>
        <dbReference type="Rhea" id="RHEA:20313"/>
        <dbReference type="ChEBI" id="CHEBI:15378"/>
        <dbReference type="ChEBI" id="CHEBI:30616"/>
        <dbReference type="ChEBI" id="CHEBI:57733"/>
        <dbReference type="ChEBI" id="CHEBI:58130"/>
        <dbReference type="ChEBI" id="CHEBI:456216"/>
        <dbReference type="EC" id="2.7.1.158"/>
    </reaction>
</comment>
<evidence type="ECO:0000256" key="8">
    <source>
        <dbReference type="RuleBase" id="RU364126"/>
    </source>
</evidence>
<dbReference type="EMBL" id="KV427611">
    <property type="protein sequence ID" value="KZT09780.1"/>
    <property type="molecule type" value="Genomic_DNA"/>
</dbReference>
<comment type="function">
    <text evidence="8">Phosphorylates Ins(1,3,4,5,6)P5 at position 2 to form Ins(1,2,3,4,5,6)P6 (InsP6 or phytate).</text>
</comment>
<organism evidence="9 10">
    <name type="scientific">Laetiporus sulphureus 93-53</name>
    <dbReference type="NCBI Taxonomy" id="1314785"/>
    <lineage>
        <taxon>Eukaryota</taxon>
        <taxon>Fungi</taxon>
        <taxon>Dikarya</taxon>
        <taxon>Basidiomycota</taxon>
        <taxon>Agaricomycotina</taxon>
        <taxon>Agaricomycetes</taxon>
        <taxon>Polyporales</taxon>
        <taxon>Laetiporus</taxon>
    </lineage>
</organism>
<dbReference type="EC" id="2.7.1.158" evidence="2 8"/>
<dbReference type="STRING" id="1314785.A0A165G3K4"/>
<evidence type="ECO:0000256" key="3">
    <source>
        <dbReference type="ARBA" id="ARBA00014846"/>
    </source>
</evidence>
<evidence type="ECO:0000313" key="9">
    <source>
        <dbReference type="EMBL" id="KZT09780.1"/>
    </source>
</evidence>
<comment type="domain">
    <text evidence="8">The EXKPK motif is conserved in inositol-pentakisphosphate 2-kinases of both family 1 and 2.</text>
</comment>
<dbReference type="GO" id="GO:0035299">
    <property type="term" value="F:inositol-1,3,4,5,6-pentakisphosphate 2-kinase activity"/>
    <property type="evidence" value="ECO:0007669"/>
    <property type="project" value="UniProtKB-EC"/>
</dbReference>
<dbReference type="InterPro" id="IPR009286">
    <property type="entry name" value="Ins_P5_2-kin"/>
</dbReference>
<gene>
    <name evidence="9" type="ORF">LAESUDRAFT_712226</name>
</gene>
<dbReference type="Proteomes" id="UP000076871">
    <property type="component" value="Unassembled WGS sequence"/>
</dbReference>
<evidence type="ECO:0000256" key="1">
    <source>
        <dbReference type="ARBA" id="ARBA00001774"/>
    </source>
</evidence>
<proteinExistence type="predicted"/>
<protein>
    <recommendedName>
        <fullName evidence="3 8">Inositol-pentakisphosphate 2-kinase</fullName>
        <ecNumber evidence="2 8">2.7.1.158</ecNumber>
    </recommendedName>
</protein>
<keyword evidence="10" id="KW-1185">Reference proteome</keyword>
<evidence type="ECO:0000256" key="5">
    <source>
        <dbReference type="ARBA" id="ARBA00022741"/>
    </source>
</evidence>
<evidence type="ECO:0000256" key="2">
    <source>
        <dbReference type="ARBA" id="ARBA00012023"/>
    </source>
</evidence>
<accession>A0A165G3K4</accession>
<sequence length="430" mass="48836">MADLCTQTLPEHWKYVAEGGASMVFSYRGPVHPTYTGRVLRLRKVPLNSVEAELNSTEESQDHAGYSIAFDDAVIRRLIPEQFLPRLESVLMDSKWLETLSQLTEHERPRERRTKHTVDTRQTRALLAPDLLGNEGIAVEIKPKWGFLPSPAYLSPSTRPIKARTCRFCMHTHMKYAECETVAVTFCPLDLYSGDETRVRRALLALWDSWIASPGEINNLRVFTGGRLVRFTHDSAAFIDIARVLDSYSSSTQLDPRSQPEDLRDRLISSLIPPLLEMPVLRILSSLQRTLDKLDIEGLASLWARAHAAIIPAPALGEGLSEPTLEEWTLFIEEYFSKTSTAVESELHVHELRHYCLAYLLSATFKDCSIMVKIDFPNVNRDNVKTSLHIIDLDVKSISRLAKWQKLDREIVAAYANVEPRNCVDQWAPQ</sequence>